<evidence type="ECO:0000313" key="2">
    <source>
        <dbReference type="Proteomes" id="UP000821866"/>
    </source>
</evidence>
<evidence type="ECO:0000313" key="1">
    <source>
        <dbReference type="EMBL" id="KAH8027427.1"/>
    </source>
</evidence>
<protein>
    <submittedName>
        <fullName evidence="1">Uncharacterized protein</fullName>
    </submittedName>
</protein>
<name>A0A9J6DYX7_RHIMP</name>
<organism evidence="1 2">
    <name type="scientific">Rhipicephalus microplus</name>
    <name type="common">Cattle tick</name>
    <name type="synonym">Boophilus microplus</name>
    <dbReference type="NCBI Taxonomy" id="6941"/>
    <lineage>
        <taxon>Eukaryota</taxon>
        <taxon>Metazoa</taxon>
        <taxon>Ecdysozoa</taxon>
        <taxon>Arthropoda</taxon>
        <taxon>Chelicerata</taxon>
        <taxon>Arachnida</taxon>
        <taxon>Acari</taxon>
        <taxon>Parasitiformes</taxon>
        <taxon>Ixodida</taxon>
        <taxon>Ixodoidea</taxon>
        <taxon>Ixodidae</taxon>
        <taxon>Rhipicephalinae</taxon>
        <taxon>Rhipicephalus</taxon>
        <taxon>Boophilus</taxon>
    </lineage>
</organism>
<reference evidence="1" key="1">
    <citation type="journal article" date="2020" name="Cell">
        <title>Large-Scale Comparative Analyses of Tick Genomes Elucidate Their Genetic Diversity and Vector Capacities.</title>
        <authorList>
            <consortium name="Tick Genome and Microbiome Consortium (TIGMIC)"/>
            <person name="Jia N."/>
            <person name="Wang J."/>
            <person name="Shi W."/>
            <person name="Du L."/>
            <person name="Sun Y."/>
            <person name="Zhan W."/>
            <person name="Jiang J.F."/>
            <person name="Wang Q."/>
            <person name="Zhang B."/>
            <person name="Ji P."/>
            <person name="Bell-Sakyi L."/>
            <person name="Cui X.M."/>
            <person name="Yuan T.T."/>
            <person name="Jiang B.G."/>
            <person name="Yang W.F."/>
            <person name="Lam T.T."/>
            <person name="Chang Q.C."/>
            <person name="Ding S.J."/>
            <person name="Wang X.J."/>
            <person name="Zhu J.G."/>
            <person name="Ruan X.D."/>
            <person name="Zhao L."/>
            <person name="Wei J.T."/>
            <person name="Ye R.Z."/>
            <person name="Que T.C."/>
            <person name="Du C.H."/>
            <person name="Zhou Y.H."/>
            <person name="Cheng J.X."/>
            <person name="Dai P.F."/>
            <person name="Guo W.B."/>
            <person name="Han X.H."/>
            <person name="Huang E.J."/>
            <person name="Li L.F."/>
            <person name="Wei W."/>
            <person name="Gao Y.C."/>
            <person name="Liu J.Z."/>
            <person name="Shao H.Z."/>
            <person name="Wang X."/>
            <person name="Wang C.C."/>
            <person name="Yang T.C."/>
            <person name="Huo Q.B."/>
            <person name="Li W."/>
            <person name="Chen H.Y."/>
            <person name="Chen S.E."/>
            <person name="Zhou L.G."/>
            <person name="Ni X.B."/>
            <person name="Tian J.H."/>
            <person name="Sheng Y."/>
            <person name="Liu T."/>
            <person name="Pan Y.S."/>
            <person name="Xia L.Y."/>
            <person name="Li J."/>
            <person name="Zhao F."/>
            <person name="Cao W.C."/>
        </authorList>
    </citation>
    <scope>NUCLEOTIDE SEQUENCE</scope>
    <source>
        <strain evidence="1">Rmic-2018</strain>
    </source>
</reference>
<keyword evidence="2" id="KW-1185">Reference proteome</keyword>
<accession>A0A9J6DYX7</accession>
<proteinExistence type="predicted"/>
<dbReference type="AlphaFoldDB" id="A0A9J6DYX7"/>
<gene>
    <name evidence="1" type="ORF">HPB51_005409</name>
</gene>
<sequence>MRGRRCLRALLAQPLTFELRKLRDPKMARALYSVDVFEQLNDAAWLKTYWSAVSEAGVLRPEITMGPIEEASRIEDIELSGEDCQQILQISCLPSPIDLHVPPAHMVVDPQHRSIAIGDGLYLQTLQLRLVGLHELAKRIEKFEALSKRKLEKAAEKLLVKFQDKVRSLEPDVVTLKAEIEPHI</sequence>
<dbReference type="Proteomes" id="UP000821866">
    <property type="component" value="Chromosome 4"/>
</dbReference>
<comment type="caution">
    <text evidence="1">The sequence shown here is derived from an EMBL/GenBank/DDBJ whole genome shotgun (WGS) entry which is preliminary data.</text>
</comment>
<dbReference type="EMBL" id="JABSTU010000006">
    <property type="protein sequence ID" value="KAH8027427.1"/>
    <property type="molecule type" value="Genomic_DNA"/>
</dbReference>
<reference evidence="1" key="2">
    <citation type="submission" date="2021-09" db="EMBL/GenBank/DDBJ databases">
        <authorList>
            <person name="Jia N."/>
            <person name="Wang J."/>
            <person name="Shi W."/>
            <person name="Du L."/>
            <person name="Sun Y."/>
            <person name="Zhan W."/>
            <person name="Jiang J."/>
            <person name="Wang Q."/>
            <person name="Zhang B."/>
            <person name="Ji P."/>
            <person name="Sakyi L.B."/>
            <person name="Cui X."/>
            <person name="Yuan T."/>
            <person name="Jiang B."/>
            <person name="Yang W."/>
            <person name="Lam T.T.-Y."/>
            <person name="Chang Q."/>
            <person name="Ding S."/>
            <person name="Wang X."/>
            <person name="Zhu J."/>
            <person name="Ruan X."/>
            <person name="Zhao L."/>
            <person name="Wei J."/>
            <person name="Que T."/>
            <person name="Du C."/>
            <person name="Cheng J."/>
            <person name="Dai P."/>
            <person name="Han X."/>
            <person name="Huang E."/>
            <person name="Gao Y."/>
            <person name="Liu J."/>
            <person name="Shao H."/>
            <person name="Ye R."/>
            <person name="Li L."/>
            <person name="Wei W."/>
            <person name="Wang X."/>
            <person name="Wang C."/>
            <person name="Huo Q."/>
            <person name="Li W."/>
            <person name="Guo W."/>
            <person name="Chen H."/>
            <person name="Chen S."/>
            <person name="Zhou L."/>
            <person name="Zhou L."/>
            <person name="Ni X."/>
            <person name="Tian J."/>
            <person name="Zhou Y."/>
            <person name="Sheng Y."/>
            <person name="Liu T."/>
            <person name="Pan Y."/>
            <person name="Xia L."/>
            <person name="Li J."/>
            <person name="Zhao F."/>
            <person name="Cao W."/>
        </authorList>
    </citation>
    <scope>NUCLEOTIDE SEQUENCE</scope>
    <source>
        <strain evidence="1">Rmic-2018</strain>
        <tissue evidence="1">Larvae</tissue>
    </source>
</reference>